<proteinExistence type="predicted"/>
<sequence length="1067" mass="118227">MVNRSNFPSGPAGHHLWPGRLLAPTLSRRDLLRYSGLVVAAGTLGTFSGARPASAAVVDPVKTKPSLYTPQKVAALRRNIEQYGWARALRDERVKQAAPWLDKSDEWLWNSVTGQGLPRSYAVNEPLGSPTSGTAIYKYGRQPWRVDPFNRPWKLVDPISGDVFPTNDFAKFYASGLDEQGQFHRERADRNLLINELYPERGPNWGVDDGFGWVDDNGDKWTFVAYYNFFVVWFAVTTAPSLIWAGLIYLRDAFLCTGDLRYAHAGLILLDRVADVFPAMDTGAYRRQDGYLVSDGLSGKGKVVGSIWDCDLTRELLSVYDAFFPAIAETDEAGVVPFLSEQAQRYGLPPKDSPAAVRRNIENGLYRVIFPAVKDAQIRGNFGMHQSALATAAVVLDDPQASREWIDWIFASGGVVYDPDIRLTGGNVYATLVDDVDRDGFGNEGSAQYDQLWLSQLRGVADILSDYDGYDRANLYAHPKMRKLVGSRHRIWMLNRYTPGIGDTGRTGQPDLFAGPNEYFAYFERYGNPEYAQITHLLSKGDIDSSYGSQFSLDVAGAQDLIRQIVHDRGELNLPSENLTGFGFAALRTGRAGTMRGAWSYYGRNHGHGHSDALNLGLYGVGVDLAPDLGYPETADGSAREVEWQHNTIAHNTVVVDASRQQQHWVGRPQGLAVTDRVRMFDIAAPEVYPQTSSYRRMTAMVDIDETNSYYVDVFRVVGGEQHHFSFHGADGPASVQGLSLTPQSTGTYAGADVQPPPDNSRARPNANGFDWLFNVERDGSPSPVFSVDWAVRDTWDVHETDPDLHLRLTMLTAVDDVALADGIPARNQPGNPKKLRYLIAHRSGTKLATQFVSLLEPYVGTRSVRSVRLVPVTAMTGAVAEHEAVAVRVELVNGRIDYVVSCAEPDVLLRVDDRFLFRGSFGVYSLRDGEPEYACHHDGTMLGPLPQLSAGHGAIIGKLADFTRELSTSNQLVVTLDRTLSHGEQPAELEGCYIYIYVDNDGERNASYQIVAAHLDDDTRLVLDIGDATTVRRYRDPADFTKGYVYDVAAGQQVRIPLTREWTVTR</sequence>
<dbReference type="EMBL" id="QGKS01000450">
    <property type="protein sequence ID" value="PWR08001.1"/>
    <property type="molecule type" value="Genomic_DNA"/>
</dbReference>
<evidence type="ECO:0000313" key="4">
    <source>
        <dbReference type="EMBL" id="PWR08001.1"/>
    </source>
</evidence>
<dbReference type="InterPro" id="IPR008929">
    <property type="entry name" value="Chondroitin_lyas"/>
</dbReference>
<dbReference type="OrthoDB" id="227957at2"/>
<dbReference type="InterPro" id="IPR012480">
    <property type="entry name" value="Hepar_II_III_C"/>
</dbReference>
<comment type="caution">
    <text evidence="4">The sequence shown here is derived from an EMBL/GenBank/DDBJ whole genome shotgun (WGS) entry which is preliminary data.</text>
</comment>
<dbReference type="GO" id="GO:0016829">
    <property type="term" value="F:lyase activity"/>
    <property type="evidence" value="ECO:0007669"/>
    <property type="project" value="InterPro"/>
</dbReference>
<reference evidence="4 5" key="1">
    <citation type="submission" date="2018-05" db="EMBL/GenBank/DDBJ databases">
        <title>Micromonosporas from Atacama Desert.</title>
        <authorList>
            <person name="Carro L."/>
            <person name="Golinska P."/>
            <person name="Klenk H.-P."/>
            <person name="Goodfellow M."/>
        </authorList>
    </citation>
    <scope>NUCLEOTIDE SEQUENCE [LARGE SCALE GENOMIC DNA]</scope>
    <source>
        <strain evidence="4 5">4G51</strain>
    </source>
</reference>
<gene>
    <name evidence="4" type="ORF">DKT69_33530</name>
</gene>
<keyword evidence="2" id="KW-1133">Transmembrane helix</keyword>
<dbReference type="Gene3D" id="2.70.98.70">
    <property type="match status" value="1"/>
</dbReference>
<dbReference type="GO" id="GO:0030313">
    <property type="term" value="C:cell envelope"/>
    <property type="evidence" value="ECO:0007669"/>
    <property type="project" value="UniProtKB-SubCell"/>
</dbReference>
<evidence type="ECO:0000259" key="3">
    <source>
        <dbReference type="Pfam" id="PF07940"/>
    </source>
</evidence>
<feature type="domain" description="Heparinase II/III-like C-terminal" evidence="3">
    <location>
        <begin position="579"/>
        <end position="669"/>
    </location>
</feature>
<dbReference type="PROSITE" id="PS51318">
    <property type="entry name" value="TAT"/>
    <property type="match status" value="1"/>
</dbReference>
<organism evidence="4 5">
    <name type="scientific">Micromonospora sicca</name>
    <dbReference type="NCBI Taxonomy" id="2202420"/>
    <lineage>
        <taxon>Bacteria</taxon>
        <taxon>Bacillati</taxon>
        <taxon>Actinomycetota</taxon>
        <taxon>Actinomycetes</taxon>
        <taxon>Micromonosporales</taxon>
        <taxon>Micromonosporaceae</taxon>
        <taxon>Micromonospora</taxon>
    </lineage>
</organism>
<evidence type="ECO:0000256" key="2">
    <source>
        <dbReference type="SAM" id="Phobius"/>
    </source>
</evidence>
<dbReference type="Gene3D" id="1.50.10.100">
    <property type="entry name" value="Chondroitin AC/alginate lyase"/>
    <property type="match status" value="1"/>
</dbReference>
<accession>A0A317CZG6</accession>
<protein>
    <recommendedName>
        <fullName evidence="3">Heparinase II/III-like C-terminal domain-containing protein</fullName>
    </recommendedName>
</protein>
<dbReference type="AlphaFoldDB" id="A0A317CZG6"/>
<evidence type="ECO:0000256" key="1">
    <source>
        <dbReference type="ARBA" id="ARBA00004196"/>
    </source>
</evidence>
<feature type="transmembrane region" description="Helical" evidence="2">
    <location>
        <begin position="226"/>
        <end position="250"/>
    </location>
</feature>
<evidence type="ECO:0000313" key="5">
    <source>
        <dbReference type="Proteomes" id="UP000246050"/>
    </source>
</evidence>
<dbReference type="InterPro" id="IPR006311">
    <property type="entry name" value="TAT_signal"/>
</dbReference>
<keyword evidence="2" id="KW-0812">Transmembrane</keyword>
<comment type="subcellular location">
    <subcellularLocation>
        <location evidence="1">Cell envelope</location>
    </subcellularLocation>
</comment>
<dbReference type="Proteomes" id="UP000246050">
    <property type="component" value="Unassembled WGS sequence"/>
</dbReference>
<dbReference type="Pfam" id="PF07940">
    <property type="entry name" value="Hepar_II_III_C"/>
    <property type="match status" value="1"/>
</dbReference>
<name>A0A317CZG6_9ACTN</name>
<dbReference type="RefSeq" id="WP_109805427.1">
    <property type="nucleotide sequence ID" value="NZ_QGKS01000450.1"/>
</dbReference>
<keyword evidence="2" id="KW-0472">Membrane</keyword>